<dbReference type="InterPro" id="IPR034904">
    <property type="entry name" value="FSCA_dom_sf"/>
</dbReference>
<evidence type="ECO:0000313" key="2">
    <source>
        <dbReference type="Proteomes" id="UP001604336"/>
    </source>
</evidence>
<sequence>MGHEAQNIFLRKPHLLPPFDAHAHTHALKLVCTKMQLLHTPSSSTLPFHFSNSQPRGRHERPALVSFRDIAWSSITTKAASVQASASAVSSQTAEIDVLKSLSQIIDPDFGTDIVSCGFVKDLNVNKALGEFEQKANEVVTALPWVKRVSVTMSARPAKPVYAGNLPENLQTISNIIAVSSCKVQLSRT</sequence>
<protein>
    <submittedName>
        <fullName evidence="1">Fe-S cluster assembly factor</fullName>
    </submittedName>
</protein>
<name>A0ABD1NNA8_9LAMI</name>
<keyword evidence="2" id="KW-1185">Reference proteome</keyword>
<dbReference type="EMBL" id="JBFOLK010000873">
    <property type="protein sequence ID" value="KAL2453092.1"/>
    <property type="molecule type" value="Genomic_DNA"/>
</dbReference>
<reference evidence="2" key="1">
    <citation type="submission" date="2024-07" db="EMBL/GenBank/DDBJ databases">
        <title>Two chromosome-level genome assemblies of Korean endemic species Abeliophyllum distichum and Forsythia ovata (Oleaceae).</title>
        <authorList>
            <person name="Jang H."/>
        </authorList>
    </citation>
    <scope>NUCLEOTIDE SEQUENCE [LARGE SCALE GENOMIC DNA]</scope>
</reference>
<dbReference type="PANTHER" id="PTHR42961">
    <property type="entry name" value="IRON-SULFUR PROTEIN NUBPL"/>
    <property type="match status" value="1"/>
</dbReference>
<accession>A0ABD1NNA8</accession>
<dbReference type="SUPFAM" id="SSF117916">
    <property type="entry name" value="Fe-S cluster assembly (FSCA) domain-like"/>
    <property type="match status" value="1"/>
</dbReference>
<dbReference type="Gene3D" id="3.30.300.130">
    <property type="entry name" value="Fe-S cluster assembly (FSCA)"/>
    <property type="match status" value="1"/>
</dbReference>
<proteinExistence type="predicted"/>
<evidence type="ECO:0000313" key="1">
    <source>
        <dbReference type="EMBL" id="KAL2453092.1"/>
    </source>
</evidence>
<dbReference type="PANTHER" id="PTHR42961:SF2">
    <property type="entry name" value="IRON-SULFUR PROTEIN NUBPL"/>
    <property type="match status" value="1"/>
</dbReference>
<dbReference type="AlphaFoldDB" id="A0ABD1NNA8"/>
<organism evidence="1 2">
    <name type="scientific">Abeliophyllum distichum</name>
    <dbReference type="NCBI Taxonomy" id="126358"/>
    <lineage>
        <taxon>Eukaryota</taxon>
        <taxon>Viridiplantae</taxon>
        <taxon>Streptophyta</taxon>
        <taxon>Embryophyta</taxon>
        <taxon>Tracheophyta</taxon>
        <taxon>Spermatophyta</taxon>
        <taxon>Magnoliopsida</taxon>
        <taxon>eudicotyledons</taxon>
        <taxon>Gunneridae</taxon>
        <taxon>Pentapetalae</taxon>
        <taxon>asterids</taxon>
        <taxon>lamiids</taxon>
        <taxon>Lamiales</taxon>
        <taxon>Oleaceae</taxon>
        <taxon>Forsythieae</taxon>
        <taxon>Abeliophyllum</taxon>
    </lineage>
</organism>
<dbReference type="Proteomes" id="UP001604336">
    <property type="component" value="Unassembled WGS sequence"/>
</dbReference>
<comment type="caution">
    <text evidence="1">The sequence shown here is derived from an EMBL/GenBank/DDBJ whole genome shotgun (WGS) entry which is preliminary data.</text>
</comment>
<gene>
    <name evidence="1" type="ORF">Adt_49408</name>
</gene>
<dbReference type="InterPro" id="IPR044304">
    <property type="entry name" value="NUBPL-like"/>
</dbReference>